<sequence length="266" mass="26748">MFRVLIPIAAAGLLSACGAEAPRVPLAPKKEPAAEAGYVSPPMVNRIETTAAGVTLTGSAPAGAPVRLASPDGASLSASADGKGVWRLTMAPAATPRLFGLSTTQGKRTVQSQGYLLLTPEGLAYQLRAGAGAIRIGAVAAPAITAFDFDREGAAMVSGVAPAGTAITVRADGRQSADGRSNATGAFAISLTQPLTPGAHTIKIYNDGAEDSATIDTSPAASLTDGPFRSSRTPAGLRVDWMTPGGGVQSTVIINQVDMAVGVPSR</sequence>
<gene>
    <name evidence="2" type="ORF">OCL97_14500</name>
</gene>
<dbReference type="PROSITE" id="PS51257">
    <property type="entry name" value="PROKAR_LIPOPROTEIN"/>
    <property type="match status" value="1"/>
</dbReference>
<dbReference type="Gene3D" id="2.60.40.10">
    <property type="entry name" value="Immunoglobulins"/>
    <property type="match status" value="1"/>
</dbReference>
<name>A0ABW6CST1_9CAUL</name>
<dbReference type="EMBL" id="JAOTJD010000028">
    <property type="protein sequence ID" value="MFD3265166.1"/>
    <property type="molecule type" value="Genomic_DNA"/>
</dbReference>
<dbReference type="Proteomes" id="UP001598130">
    <property type="component" value="Unassembled WGS sequence"/>
</dbReference>
<keyword evidence="3" id="KW-1185">Reference proteome</keyword>
<proteinExistence type="predicted"/>
<evidence type="ECO:0000256" key="1">
    <source>
        <dbReference type="SAM" id="SignalP"/>
    </source>
</evidence>
<dbReference type="InterPro" id="IPR013783">
    <property type="entry name" value="Ig-like_fold"/>
</dbReference>
<feature type="chain" id="PRO_5046952462" description="Bacterial Ig domain-containing protein" evidence="1">
    <location>
        <begin position="22"/>
        <end position="266"/>
    </location>
</feature>
<reference evidence="2 3" key="1">
    <citation type="submission" date="2022-09" db="EMBL/GenBank/DDBJ databases">
        <title>New species of Phenylobacterium.</title>
        <authorList>
            <person name="Mieszkin S."/>
        </authorList>
    </citation>
    <scope>NUCLEOTIDE SEQUENCE [LARGE SCALE GENOMIC DNA]</scope>
    <source>
        <strain evidence="2 3">HK31-G</strain>
    </source>
</reference>
<organism evidence="2 3">
    <name type="scientific">Phenylobacterium ferrooxidans</name>
    <dbReference type="NCBI Taxonomy" id="2982689"/>
    <lineage>
        <taxon>Bacteria</taxon>
        <taxon>Pseudomonadati</taxon>
        <taxon>Pseudomonadota</taxon>
        <taxon>Alphaproteobacteria</taxon>
        <taxon>Caulobacterales</taxon>
        <taxon>Caulobacteraceae</taxon>
        <taxon>Phenylobacterium</taxon>
    </lineage>
</organism>
<feature type="signal peptide" evidence="1">
    <location>
        <begin position="1"/>
        <end position="21"/>
    </location>
</feature>
<protein>
    <recommendedName>
        <fullName evidence="4">Bacterial Ig domain-containing protein</fullName>
    </recommendedName>
</protein>
<keyword evidence="1" id="KW-0732">Signal</keyword>
<dbReference type="RefSeq" id="WP_377370643.1">
    <property type="nucleotide sequence ID" value="NZ_JAOTJD010000028.1"/>
</dbReference>
<evidence type="ECO:0000313" key="2">
    <source>
        <dbReference type="EMBL" id="MFD3265166.1"/>
    </source>
</evidence>
<evidence type="ECO:0008006" key="4">
    <source>
        <dbReference type="Google" id="ProtNLM"/>
    </source>
</evidence>
<evidence type="ECO:0000313" key="3">
    <source>
        <dbReference type="Proteomes" id="UP001598130"/>
    </source>
</evidence>
<accession>A0ABW6CST1</accession>
<comment type="caution">
    <text evidence="2">The sequence shown here is derived from an EMBL/GenBank/DDBJ whole genome shotgun (WGS) entry which is preliminary data.</text>
</comment>